<sequence>MEQLEFNPTINSLAEFTEKIVEFGKHNSNLGQKIWYRGHSSSTFRLIPTIYRETLDLTNVRSDNVLRPLDINLIERGIDLSFSRQSIRNLAKKGISNTPMNRYFLKQHYKIKTRLLDWTESALVALYFALNDFNQKNFDAIVYLLLPFKLNNFSIGKLNKGDTVKRNMIFTSIDVDHSKTGHRFFCKLATSNVANWH</sequence>
<dbReference type="InterPro" id="IPR014966">
    <property type="entry name" value="FRG-dom"/>
</dbReference>
<accession>A0ABW9J8B4</accession>
<evidence type="ECO:0000259" key="1">
    <source>
        <dbReference type="SMART" id="SM00901"/>
    </source>
</evidence>
<dbReference type="SMART" id="SM00901">
    <property type="entry name" value="FRG"/>
    <property type="match status" value="1"/>
</dbReference>
<feature type="domain" description="FRG" evidence="1">
    <location>
        <begin position="30"/>
        <end position="143"/>
    </location>
</feature>
<evidence type="ECO:0000313" key="3">
    <source>
        <dbReference type="Proteomes" id="UP001517247"/>
    </source>
</evidence>
<dbReference type="Pfam" id="PF08867">
    <property type="entry name" value="FRG"/>
    <property type="match status" value="1"/>
</dbReference>
<dbReference type="Proteomes" id="UP001517247">
    <property type="component" value="Unassembled WGS sequence"/>
</dbReference>
<reference evidence="2 3" key="1">
    <citation type="submission" date="2024-12" db="EMBL/GenBank/DDBJ databases">
        <authorList>
            <person name="Hu S."/>
        </authorList>
    </citation>
    <scope>NUCLEOTIDE SEQUENCE [LARGE SCALE GENOMIC DNA]</scope>
    <source>
        <strain evidence="2 3">THG-T11</strain>
    </source>
</reference>
<evidence type="ECO:0000313" key="2">
    <source>
        <dbReference type="EMBL" id="MFN0256779.1"/>
    </source>
</evidence>
<name>A0ABW9J8B4_9SPHI</name>
<dbReference type="EMBL" id="SSHJ02000007">
    <property type="protein sequence ID" value="MFN0256779.1"/>
    <property type="molecule type" value="Genomic_DNA"/>
</dbReference>
<proteinExistence type="predicted"/>
<keyword evidence="3" id="KW-1185">Reference proteome</keyword>
<comment type="caution">
    <text evidence="2">The sequence shown here is derived from an EMBL/GenBank/DDBJ whole genome shotgun (WGS) entry which is preliminary data.</text>
</comment>
<dbReference type="RefSeq" id="WP_138723859.1">
    <property type="nucleotide sequence ID" value="NZ_SSHJ02000007.1"/>
</dbReference>
<protein>
    <submittedName>
        <fullName evidence="2">FRG domain-containing protein</fullName>
    </submittedName>
</protein>
<organism evidence="2 3">
    <name type="scientific">Pedobacter ureilyticus</name>
    <dbReference type="NCBI Taxonomy" id="1393051"/>
    <lineage>
        <taxon>Bacteria</taxon>
        <taxon>Pseudomonadati</taxon>
        <taxon>Bacteroidota</taxon>
        <taxon>Sphingobacteriia</taxon>
        <taxon>Sphingobacteriales</taxon>
        <taxon>Sphingobacteriaceae</taxon>
        <taxon>Pedobacter</taxon>
    </lineage>
</organism>
<gene>
    <name evidence="2" type="ORF">E6A44_014410</name>
</gene>